<keyword evidence="9" id="KW-1185">Reference proteome</keyword>
<dbReference type="OrthoDB" id="273988at2"/>
<keyword evidence="6 7" id="KW-0472">Membrane</keyword>
<proteinExistence type="predicted"/>
<dbReference type="STRING" id="1167006.UWK_00893"/>
<dbReference type="Pfam" id="PF07787">
    <property type="entry name" value="TMEM43"/>
    <property type="match status" value="1"/>
</dbReference>
<dbReference type="GO" id="GO:0012505">
    <property type="term" value="C:endomembrane system"/>
    <property type="evidence" value="ECO:0007669"/>
    <property type="project" value="UniProtKB-SubCell"/>
</dbReference>
<name>M1P701_DESSD</name>
<protein>
    <submittedName>
        <fullName evidence="8">Uncharacterized protein</fullName>
    </submittedName>
</protein>
<feature type="transmembrane region" description="Helical" evidence="7">
    <location>
        <begin position="332"/>
        <end position="352"/>
    </location>
</feature>
<keyword evidence="5 7" id="KW-1133">Transmembrane helix</keyword>
<keyword evidence="4" id="KW-0256">Endoplasmic reticulum</keyword>
<dbReference type="PANTHER" id="PTHR13416:SF2">
    <property type="entry name" value="TRANSMEMBRANE PROTEIN 43"/>
    <property type="match status" value="1"/>
</dbReference>
<dbReference type="RefSeq" id="WP_015403163.1">
    <property type="nucleotide sequence ID" value="NC_020304.1"/>
</dbReference>
<evidence type="ECO:0000256" key="7">
    <source>
        <dbReference type="SAM" id="Phobius"/>
    </source>
</evidence>
<comment type="subcellular location">
    <subcellularLocation>
        <location evidence="1">Endomembrane system</location>
        <topology evidence="1">Multi-pass membrane protein</topology>
    </subcellularLocation>
    <subcellularLocation>
        <location evidence="2">Endoplasmic reticulum membrane</location>
    </subcellularLocation>
</comment>
<dbReference type="GO" id="GO:0006629">
    <property type="term" value="P:lipid metabolic process"/>
    <property type="evidence" value="ECO:0007669"/>
    <property type="project" value="TreeGrafter"/>
</dbReference>
<feature type="transmembrane region" description="Helical" evidence="7">
    <location>
        <begin position="21"/>
        <end position="41"/>
    </location>
</feature>
<dbReference type="EMBL" id="CP003985">
    <property type="protein sequence ID" value="AGF77467.1"/>
    <property type="molecule type" value="Genomic_DNA"/>
</dbReference>
<organism evidence="8 9">
    <name type="scientific">Desulfocapsa sulfexigens (strain DSM 10523 / SB164P1)</name>
    <dbReference type="NCBI Taxonomy" id="1167006"/>
    <lineage>
        <taxon>Bacteria</taxon>
        <taxon>Pseudomonadati</taxon>
        <taxon>Thermodesulfobacteriota</taxon>
        <taxon>Desulfobulbia</taxon>
        <taxon>Desulfobulbales</taxon>
        <taxon>Desulfocapsaceae</taxon>
        <taxon>Desulfocapsa</taxon>
    </lineage>
</organism>
<reference evidence="9" key="1">
    <citation type="journal article" date="2013" name="Stand. Genomic Sci.">
        <title>Complete genome sequence of Desulfocapsa sulfexigens, a marine deltaproteobacterium specialized in disproportionating inorganic sulfur compounds.</title>
        <authorList>
            <person name="Finster K.W."/>
            <person name="Kjeldsen K.U."/>
            <person name="Kube M."/>
            <person name="Reinhardt R."/>
            <person name="Mussmann M."/>
            <person name="Amann R."/>
            <person name="Schreiber L."/>
        </authorList>
    </citation>
    <scope>NUCLEOTIDE SEQUENCE [LARGE SCALE GENOMIC DNA]</scope>
    <source>
        <strain evidence="9">DSM 10523 / SB164P1</strain>
    </source>
</reference>
<evidence type="ECO:0000313" key="9">
    <source>
        <dbReference type="Proteomes" id="UP000011721"/>
    </source>
</evidence>
<sequence>MSNDSFTEVTSQSYFQRIGGAFKGIVIGIILILVSCVLLFWNEGRAVKRYKTLVEGSKTVISVAADSVDASHEQQLVHLTGMATSDETLTDQELGVSAASVIMLRRTSTMFQWQEKSSTKTEKKLGGSEQQTTTYTYSKVWTEQLIDSSSFKKTEGHQNPANMPFKSRQLTSRQVSVGSFFLSPSLISNITNYEPLTVDGNLALPSGWSGRGQVMNDGFYLGTDPANPQVGDVRISYQVVKPLEVSVIAKQAGDHLQPYQAQAGDAIELLELGVHDAQAMFEQEQQSNTILTWMLRAGGFFLMFIGISMILKPLSVLADVIPAVGSLIETGTGLIAFLLAGILSSLIIAVAWFVFRPLIAILALSLAGGLIFLVVKKLKKGKPIQGASAVQPPPLP</sequence>
<dbReference type="KEGG" id="dsf:UWK_00893"/>
<keyword evidence="3 7" id="KW-0812">Transmembrane</keyword>
<dbReference type="Proteomes" id="UP000011721">
    <property type="component" value="Chromosome"/>
</dbReference>
<dbReference type="HOGENOM" id="CLU_042602_1_0_7"/>
<gene>
    <name evidence="8" type="ordered locus">UWK_00893</name>
</gene>
<dbReference type="GO" id="GO:0071763">
    <property type="term" value="P:nuclear membrane organization"/>
    <property type="evidence" value="ECO:0007669"/>
    <property type="project" value="TreeGrafter"/>
</dbReference>
<feature type="transmembrane region" description="Helical" evidence="7">
    <location>
        <begin position="358"/>
        <end position="375"/>
    </location>
</feature>
<evidence type="ECO:0000256" key="2">
    <source>
        <dbReference type="ARBA" id="ARBA00004586"/>
    </source>
</evidence>
<evidence type="ECO:0000256" key="3">
    <source>
        <dbReference type="ARBA" id="ARBA00022692"/>
    </source>
</evidence>
<dbReference type="eggNOG" id="COG0628">
    <property type="taxonomic scope" value="Bacteria"/>
</dbReference>
<feature type="transmembrane region" description="Helical" evidence="7">
    <location>
        <begin position="290"/>
        <end position="311"/>
    </location>
</feature>
<evidence type="ECO:0000256" key="5">
    <source>
        <dbReference type="ARBA" id="ARBA00022989"/>
    </source>
</evidence>
<evidence type="ECO:0000256" key="4">
    <source>
        <dbReference type="ARBA" id="ARBA00022824"/>
    </source>
</evidence>
<dbReference type="AlphaFoldDB" id="M1P701"/>
<dbReference type="InterPro" id="IPR012430">
    <property type="entry name" value="TMEM43_fam"/>
</dbReference>
<evidence type="ECO:0000256" key="6">
    <source>
        <dbReference type="ARBA" id="ARBA00023136"/>
    </source>
</evidence>
<evidence type="ECO:0000313" key="8">
    <source>
        <dbReference type="EMBL" id="AGF77467.1"/>
    </source>
</evidence>
<evidence type="ECO:0000256" key="1">
    <source>
        <dbReference type="ARBA" id="ARBA00004127"/>
    </source>
</evidence>
<accession>M1P701</accession>
<dbReference type="PANTHER" id="PTHR13416">
    <property type="match status" value="1"/>
</dbReference>